<reference evidence="2" key="1">
    <citation type="submission" date="2018-04" db="EMBL/GenBank/DDBJ databases">
        <title>Transcriptome assembly of Sipha flava.</title>
        <authorList>
            <person name="Scully E.D."/>
            <person name="Geib S.M."/>
            <person name="Palmer N.A."/>
            <person name="Koch K."/>
            <person name="Bradshaw J."/>
            <person name="Heng-Moss T."/>
            <person name="Sarath G."/>
        </authorList>
    </citation>
    <scope>NUCLEOTIDE SEQUENCE</scope>
</reference>
<keyword evidence="2" id="KW-0548">Nucleotidyltransferase</keyword>
<organism evidence="2">
    <name type="scientific">Sipha flava</name>
    <name type="common">yellow sugarcane aphid</name>
    <dbReference type="NCBI Taxonomy" id="143950"/>
    <lineage>
        <taxon>Eukaryota</taxon>
        <taxon>Metazoa</taxon>
        <taxon>Ecdysozoa</taxon>
        <taxon>Arthropoda</taxon>
        <taxon>Hexapoda</taxon>
        <taxon>Insecta</taxon>
        <taxon>Pterygota</taxon>
        <taxon>Neoptera</taxon>
        <taxon>Paraneoptera</taxon>
        <taxon>Hemiptera</taxon>
        <taxon>Sternorrhyncha</taxon>
        <taxon>Aphidomorpha</taxon>
        <taxon>Aphidoidea</taxon>
        <taxon>Aphididae</taxon>
        <taxon>Sipha</taxon>
    </lineage>
</organism>
<dbReference type="CDD" id="cd01650">
    <property type="entry name" value="RT_nLTR_like"/>
    <property type="match status" value="1"/>
</dbReference>
<dbReference type="Pfam" id="PF00078">
    <property type="entry name" value="RVT_1"/>
    <property type="match status" value="1"/>
</dbReference>
<dbReference type="InterPro" id="IPR043502">
    <property type="entry name" value="DNA/RNA_pol_sf"/>
</dbReference>
<dbReference type="SUPFAM" id="SSF56672">
    <property type="entry name" value="DNA/RNA polymerases"/>
    <property type="match status" value="1"/>
</dbReference>
<protein>
    <submittedName>
        <fullName evidence="2">Putative RNA-directed DNA polymerase</fullName>
    </submittedName>
</protein>
<name>A0A2S2QC17_9HEMI</name>
<evidence type="ECO:0000313" key="2">
    <source>
        <dbReference type="EMBL" id="MBY75274.1"/>
    </source>
</evidence>
<dbReference type="OrthoDB" id="6625457at2759"/>
<dbReference type="GO" id="GO:0003964">
    <property type="term" value="F:RNA-directed DNA polymerase activity"/>
    <property type="evidence" value="ECO:0007669"/>
    <property type="project" value="UniProtKB-KW"/>
</dbReference>
<keyword evidence="2" id="KW-0695">RNA-directed DNA polymerase</keyword>
<feature type="domain" description="Reverse transcriptase" evidence="1">
    <location>
        <begin position="1"/>
        <end position="203"/>
    </location>
</feature>
<dbReference type="EMBL" id="GGMS01006071">
    <property type="protein sequence ID" value="MBY75274.1"/>
    <property type="molecule type" value="Transcribed_RNA"/>
</dbReference>
<keyword evidence="2" id="KW-0808">Transferase</keyword>
<sequence>MVPLHKEDDKLNCNNYKGISLLNTTYKVFAKILLGILQPFADEYVEEYQCGFRKGKSTMDQLSVIGQIIEKKYEYKQNKWQLFVDFKKAYDRIHRESFYNIMYEFGIPNMLIFLTKVCMNGTKYQVRVDNVLSEEFQVVTGLKQDDTLSPLLLNIALEKVVRNIQRDNHNIDIGTNKIGILGFANDLNIVGDDGESVVQSTAL</sequence>
<dbReference type="AlphaFoldDB" id="A0A2S2QC17"/>
<dbReference type="InterPro" id="IPR000477">
    <property type="entry name" value="RT_dom"/>
</dbReference>
<gene>
    <name evidence="2" type="ORF">g.30516</name>
</gene>
<proteinExistence type="predicted"/>
<dbReference type="PROSITE" id="PS50878">
    <property type="entry name" value="RT_POL"/>
    <property type="match status" value="1"/>
</dbReference>
<dbReference type="PANTHER" id="PTHR47027">
    <property type="entry name" value="REVERSE TRANSCRIPTASE DOMAIN-CONTAINING PROTEIN"/>
    <property type="match status" value="1"/>
</dbReference>
<dbReference type="PANTHER" id="PTHR47027:SF20">
    <property type="entry name" value="REVERSE TRANSCRIPTASE-LIKE PROTEIN WITH RNA-DIRECTED DNA POLYMERASE DOMAIN"/>
    <property type="match status" value="1"/>
</dbReference>
<evidence type="ECO:0000259" key="1">
    <source>
        <dbReference type="PROSITE" id="PS50878"/>
    </source>
</evidence>
<accession>A0A2S2QC17</accession>